<feature type="region of interest" description="Disordered" evidence="7">
    <location>
        <begin position="1"/>
        <end position="73"/>
    </location>
</feature>
<dbReference type="GO" id="GO:0005634">
    <property type="term" value="C:nucleus"/>
    <property type="evidence" value="ECO:0007669"/>
    <property type="project" value="UniProtKB-SubCell"/>
</dbReference>
<dbReference type="PANTHER" id="PTHR24324">
    <property type="entry name" value="HOMEOBOX PROTEIN HHEX"/>
    <property type="match status" value="1"/>
</dbReference>
<name>A0A8H7DGY9_9AGAR</name>
<dbReference type="InterPro" id="IPR009057">
    <property type="entry name" value="Homeodomain-like_sf"/>
</dbReference>
<proteinExistence type="predicted"/>
<evidence type="ECO:0000313" key="9">
    <source>
        <dbReference type="EMBL" id="KAF7375054.1"/>
    </source>
</evidence>
<dbReference type="Proteomes" id="UP000623467">
    <property type="component" value="Unassembled WGS sequence"/>
</dbReference>
<keyword evidence="10" id="KW-1185">Reference proteome</keyword>
<dbReference type="CDD" id="cd00086">
    <property type="entry name" value="homeodomain"/>
    <property type="match status" value="1"/>
</dbReference>
<keyword evidence="4 5" id="KW-0539">Nucleus</keyword>
<evidence type="ECO:0000259" key="8">
    <source>
        <dbReference type="PROSITE" id="PS50071"/>
    </source>
</evidence>
<dbReference type="InterPro" id="IPR001356">
    <property type="entry name" value="HD"/>
</dbReference>
<evidence type="ECO:0000256" key="6">
    <source>
        <dbReference type="RuleBase" id="RU000682"/>
    </source>
</evidence>
<dbReference type="PROSITE" id="PS50071">
    <property type="entry name" value="HOMEOBOX_2"/>
    <property type="match status" value="1"/>
</dbReference>
<evidence type="ECO:0000256" key="2">
    <source>
        <dbReference type="ARBA" id="ARBA00023125"/>
    </source>
</evidence>
<dbReference type="GO" id="GO:0006357">
    <property type="term" value="P:regulation of transcription by RNA polymerase II"/>
    <property type="evidence" value="ECO:0007669"/>
    <property type="project" value="TreeGrafter"/>
</dbReference>
<evidence type="ECO:0000256" key="4">
    <source>
        <dbReference type="ARBA" id="ARBA00023242"/>
    </source>
</evidence>
<dbReference type="SUPFAM" id="SSF46689">
    <property type="entry name" value="Homeodomain-like"/>
    <property type="match status" value="1"/>
</dbReference>
<comment type="subcellular location">
    <subcellularLocation>
        <location evidence="1 5 6">Nucleus</location>
    </subcellularLocation>
</comment>
<sequence>MVGTRGRLQIDPSAKPPASTPSPSSASTTLSVLCPLNARPSSAGSHTTEEEDEKCLKSDKADPEKPKRSRVTPEQLVHLERFFAAERSPTASRRREIGELLGMHERQTQIWFQNRRAKAKLQSTKIKKAKGLCQGPDALALPRLTTCFENELNNLIHEDEPVTFIPCSDLSIGSWRRIATDTSQRDLVAYTCEAKRCLTWFIHNGGFGFKMEIPFDTIIDTEFTHSAPGSTGLASFMLSRPPIFYLENASEDGSSRNWKRCTDWTEGHQASHVLRHDLIGSAVPLVHLLQSLQATNAEMPSPYSPYYRSEPPSPMEIPPPPMSIIQRSADQQHYPEETNLIRPSPFRRRSFAPTGPTLVVSGLSHYSRDLPHTAPAVSYTHTSYLPPPVYPPTVEPIPAGLPSAILATEEHTLEDYGACPVSHDMTPRPFSAQPVPRRFYEKPSPFFFNPYPNDEYASNTIDVDCGVASMYYRADQVGLC</sequence>
<dbReference type="InterPro" id="IPR057939">
    <property type="entry name" value="TRF2_HOY1_PH"/>
</dbReference>
<dbReference type="EMBL" id="JACAZH010000002">
    <property type="protein sequence ID" value="KAF7375054.1"/>
    <property type="molecule type" value="Genomic_DNA"/>
</dbReference>
<feature type="DNA-binding region" description="Homeobox" evidence="5">
    <location>
        <begin position="64"/>
        <end position="123"/>
    </location>
</feature>
<feature type="compositionally biased region" description="Basic and acidic residues" evidence="7">
    <location>
        <begin position="54"/>
        <end position="66"/>
    </location>
</feature>
<dbReference type="SMART" id="SM00389">
    <property type="entry name" value="HOX"/>
    <property type="match status" value="1"/>
</dbReference>
<evidence type="ECO:0000256" key="3">
    <source>
        <dbReference type="ARBA" id="ARBA00023155"/>
    </source>
</evidence>
<dbReference type="InterPro" id="IPR051000">
    <property type="entry name" value="Homeobox_DNA-bind_prot"/>
</dbReference>
<dbReference type="OrthoDB" id="6159439at2759"/>
<evidence type="ECO:0000256" key="1">
    <source>
        <dbReference type="ARBA" id="ARBA00004123"/>
    </source>
</evidence>
<evidence type="ECO:0000256" key="7">
    <source>
        <dbReference type="SAM" id="MobiDB-lite"/>
    </source>
</evidence>
<dbReference type="Pfam" id="PF24818">
    <property type="entry name" value="PH_TRF2_HOY1"/>
    <property type="match status" value="1"/>
</dbReference>
<evidence type="ECO:0000313" key="10">
    <source>
        <dbReference type="Proteomes" id="UP000623467"/>
    </source>
</evidence>
<dbReference type="AlphaFoldDB" id="A0A8H7DGY9"/>
<protein>
    <submittedName>
        <fullName evidence="9">U1 snRNP 70K protein</fullName>
    </submittedName>
</protein>
<comment type="caution">
    <text evidence="9">The sequence shown here is derived from an EMBL/GenBank/DDBJ whole genome shotgun (WGS) entry which is preliminary data.</text>
</comment>
<dbReference type="GO" id="GO:0030154">
    <property type="term" value="P:cell differentiation"/>
    <property type="evidence" value="ECO:0007669"/>
    <property type="project" value="TreeGrafter"/>
</dbReference>
<gene>
    <name evidence="9" type="ORF">MSAN_00391700</name>
</gene>
<feature type="domain" description="Homeobox" evidence="8">
    <location>
        <begin position="62"/>
        <end position="122"/>
    </location>
</feature>
<reference evidence="9" key="1">
    <citation type="submission" date="2020-05" db="EMBL/GenBank/DDBJ databases">
        <title>Mycena genomes resolve the evolution of fungal bioluminescence.</title>
        <authorList>
            <person name="Tsai I.J."/>
        </authorList>
    </citation>
    <scope>NUCLEOTIDE SEQUENCE</scope>
    <source>
        <strain evidence="9">160909Yilan</strain>
    </source>
</reference>
<dbReference type="PANTHER" id="PTHR24324:SF5">
    <property type="entry name" value="HEMATOPOIETICALLY-EXPRESSED HOMEOBOX PROTEIN HHEX"/>
    <property type="match status" value="1"/>
</dbReference>
<dbReference type="GO" id="GO:0000978">
    <property type="term" value="F:RNA polymerase II cis-regulatory region sequence-specific DNA binding"/>
    <property type="evidence" value="ECO:0007669"/>
    <property type="project" value="TreeGrafter"/>
</dbReference>
<dbReference type="Gene3D" id="1.10.10.60">
    <property type="entry name" value="Homeodomain-like"/>
    <property type="match status" value="1"/>
</dbReference>
<organism evidence="9 10">
    <name type="scientific">Mycena sanguinolenta</name>
    <dbReference type="NCBI Taxonomy" id="230812"/>
    <lineage>
        <taxon>Eukaryota</taxon>
        <taxon>Fungi</taxon>
        <taxon>Dikarya</taxon>
        <taxon>Basidiomycota</taxon>
        <taxon>Agaricomycotina</taxon>
        <taxon>Agaricomycetes</taxon>
        <taxon>Agaricomycetidae</taxon>
        <taxon>Agaricales</taxon>
        <taxon>Marasmiineae</taxon>
        <taxon>Mycenaceae</taxon>
        <taxon>Mycena</taxon>
    </lineage>
</organism>
<keyword evidence="2 5" id="KW-0238">DNA-binding</keyword>
<dbReference type="Pfam" id="PF00046">
    <property type="entry name" value="Homeodomain"/>
    <property type="match status" value="1"/>
</dbReference>
<keyword evidence="3 5" id="KW-0371">Homeobox</keyword>
<accession>A0A8H7DGY9</accession>
<evidence type="ECO:0000256" key="5">
    <source>
        <dbReference type="PROSITE-ProRule" id="PRU00108"/>
    </source>
</evidence>